<proteinExistence type="predicted"/>
<accession>A0ABY1N5W5</accession>
<sequence length="127" mass="14289">MVLIQYFHQVFNGVSWSKMRRMIALVSVCALASCQQIQTPSDLLFAPTFSQSREQFPYTANTPYDCRTFSGSGWKGIAGGTVSDFGDRYPVAQTGCFKTRQECEAYLNIMRSYITTQTFIGCRPHTA</sequence>
<name>A0ABY1N5W5_9HYPH</name>
<dbReference type="Proteomes" id="UP001157914">
    <property type="component" value="Unassembled WGS sequence"/>
</dbReference>
<organism evidence="1 2">
    <name type="scientific">Roseibium denhamense</name>
    <dbReference type="NCBI Taxonomy" id="76305"/>
    <lineage>
        <taxon>Bacteria</taxon>
        <taxon>Pseudomonadati</taxon>
        <taxon>Pseudomonadota</taxon>
        <taxon>Alphaproteobacteria</taxon>
        <taxon>Hyphomicrobiales</taxon>
        <taxon>Stappiaceae</taxon>
        <taxon>Roseibium</taxon>
    </lineage>
</organism>
<reference evidence="1 2" key="1">
    <citation type="submission" date="2017-05" db="EMBL/GenBank/DDBJ databases">
        <authorList>
            <person name="Varghese N."/>
            <person name="Submissions S."/>
        </authorList>
    </citation>
    <scope>NUCLEOTIDE SEQUENCE [LARGE SCALE GENOMIC DNA]</scope>
    <source>
        <strain evidence="1 2">DSM 15949</strain>
    </source>
</reference>
<dbReference type="EMBL" id="FXTT01000001">
    <property type="protein sequence ID" value="SMP01113.1"/>
    <property type="molecule type" value="Genomic_DNA"/>
</dbReference>
<evidence type="ECO:0000313" key="2">
    <source>
        <dbReference type="Proteomes" id="UP001157914"/>
    </source>
</evidence>
<dbReference type="RefSeq" id="WP_283404349.1">
    <property type="nucleotide sequence ID" value="NZ_BAAAEA010000001.1"/>
</dbReference>
<comment type="caution">
    <text evidence="1">The sequence shown here is derived from an EMBL/GenBank/DDBJ whole genome shotgun (WGS) entry which is preliminary data.</text>
</comment>
<keyword evidence="2" id="KW-1185">Reference proteome</keyword>
<gene>
    <name evidence="1" type="ORF">SAMN06265374_0321</name>
</gene>
<protein>
    <submittedName>
        <fullName evidence="1">Uncharacterized protein</fullName>
    </submittedName>
</protein>
<evidence type="ECO:0000313" key="1">
    <source>
        <dbReference type="EMBL" id="SMP01113.1"/>
    </source>
</evidence>